<comment type="caution">
    <text evidence="1">The sequence shown here is derived from an EMBL/GenBank/DDBJ whole genome shotgun (WGS) entry which is preliminary data.</text>
</comment>
<protein>
    <submittedName>
        <fullName evidence="1">Uncharacterized protein</fullName>
    </submittedName>
</protein>
<dbReference type="SUPFAM" id="SSF69065">
    <property type="entry name" value="RNase III domain-like"/>
    <property type="match status" value="1"/>
</dbReference>
<proteinExistence type="predicted"/>
<keyword evidence="2" id="KW-1185">Reference proteome</keyword>
<dbReference type="Gene3D" id="1.10.1520.10">
    <property type="entry name" value="Ribonuclease III domain"/>
    <property type="match status" value="1"/>
</dbReference>
<organism evidence="1 2">
    <name type="scientific">Oenococcus alcoholitolerans</name>
    <dbReference type="NCBI Taxonomy" id="931074"/>
    <lineage>
        <taxon>Bacteria</taxon>
        <taxon>Bacillati</taxon>
        <taxon>Bacillota</taxon>
        <taxon>Bacilli</taxon>
        <taxon>Lactobacillales</taxon>
        <taxon>Lactobacillaceae</taxon>
        <taxon>Oenococcus</taxon>
    </lineage>
</organism>
<gene>
    <name evidence="1" type="ORF">Q757_10370</name>
</gene>
<dbReference type="EMBL" id="AXCV01000681">
    <property type="protein sequence ID" value="KGO18466.1"/>
    <property type="molecule type" value="Genomic_DNA"/>
</dbReference>
<feature type="non-terminal residue" evidence="1">
    <location>
        <position position="1"/>
    </location>
</feature>
<reference evidence="1 2" key="1">
    <citation type="journal article" date="2014" name="Antonie Van Leeuwenhoek">
        <title>Oenococcus alcoholitolerans sp. nov., a lactic acid bacteria isolated from cachaca and ethanol fermentation processes.</title>
        <authorList>
            <person name="Badotti F."/>
            <person name="Moreira A.P."/>
            <person name="Tonon L.A."/>
            <person name="de Lucena B.T."/>
            <person name="Gomes Fde C."/>
            <person name="Kruger R."/>
            <person name="Thompson C.C."/>
            <person name="de Morais M.A.Jr."/>
            <person name="Rosa C.A."/>
            <person name="Thompson F.L."/>
        </authorList>
    </citation>
    <scope>NUCLEOTIDE SEQUENCE [LARGE SCALE GENOMIC DNA]</scope>
    <source>
        <strain evidence="1 2">UFRJ-M7.2.18</strain>
    </source>
</reference>
<name>A0ABR4XNR0_9LACO</name>
<dbReference type="InterPro" id="IPR036389">
    <property type="entry name" value="RNase_III_sf"/>
</dbReference>
<sequence>GRNSHPHTKAKNTDAVTYQISTGVEALLGYLYLEDDQERLKEIIGWMIKKVEDGETRE</sequence>
<accession>A0ABR4XNR0</accession>
<evidence type="ECO:0000313" key="2">
    <source>
        <dbReference type="Proteomes" id="UP000030023"/>
    </source>
</evidence>
<evidence type="ECO:0000313" key="1">
    <source>
        <dbReference type="EMBL" id="KGO18466.1"/>
    </source>
</evidence>
<dbReference type="Proteomes" id="UP000030023">
    <property type="component" value="Unassembled WGS sequence"/>
</dbReference>